<gene>
    <name evidence="2" type="ORF">PG991_003572</name>
</gene>
<dbReference type="Proteomes" id="UP001396898">
    <property type="component" value="Unassembled WGS sequence"/>
</dbReference>
<protein>
    <submittedName>
        <fullName evidence="2">Uncharacterized protein</fullName>
    </submittedName>
</protein>
<feature type="compositionally biased region" description="Basic and acidic residues" evidence="1">
    <location>
        <begin position="65"/>
        <end position="76"/>
    </location>
</feature>
<evidence type="ECO:0000313" key="2">
    <source>
        <dbReference type="EMBL" id="KAK8026516.1"/>
    </source>
</evidence>
<keyword evidence="3" id="KW-1185">Reference proteome</keyword>
<dbReference type="EMBL" id="JAQQWI010000007">
    <property type="protein sequence ID" value="KAK8026516.1"/>
    <property type="molecule type" value="Genomic_DNA"/>
</dbReference>
<evidence type="ECO:0000256" key="1">
    <source>
        <dbReference type="SAM" id="MobiDB-lite"/>
    </source>
</evidence>
<accession>A0ABR1S3Y6</accession>
<comment type="caution">
    <text evidence="2">The sequence shown here is derived from an EMBL/GenBank/DDBJ whole genome shotgun (WGS) entry which is preliminary data.</text>
</comment>
<reference evidence="2 3" key="1">
    <citation type="submission" date="2023-01" db="EMBL/GenBank/DDBJ databases">
        <title>Analysis of 21 Apiospora genomes using comparative genomics revels a genus with tremendous synthesis potential of carbohydrate active enzymes and secondary metabolites.</title>
        <authorList>
            <person name="Sorensen T."/>
        </authorList>
    </citation>
    <scope>NUCLEOTIDE SEQUENCE [LARGE SCALE GENOMIC DNA]</scope>
    <source>
        <strain evidence="2 3">CBS 20057</strain>
    </source>
</reference>
<sequence>MMSRYQAPSGQDMYKAFIPMIPREVLPPRIKGHYGRRAGSPRAHPDHDTPATVWTIDPSAAQENRPPREKARSGTT</sequence>
<evidence type="ECO:0000313" key="3">
    <source>
        <dbReference type="Proteomes" id="UP001396898"/>
    </source>
</evidence>
<proteinExistence type="predicted"/>
<feature type="region of interest" description="Disordered" evidence="1">
    <location>
        <begin position="30"/>
        <end position="76"/>
    </location>
</feature>
<organism evidence="2 3">
    <name type="scientific">Apiospora marii</name>
    <dbReference type="NCBI Taxonomy" id="335849"/>
    <lineage>
        <taxon>Eukaryota</taxon>
        <taxon>Fungi</taxon>
        <taxon>Dikarya</taxon>
        <taxon>Ascomycota</taxon>
        <taxon>Pezizomycotina</taxon>
        <taxon>Sordariomycetes</taxon>
        <taxon>Xylariomycetidae</taxon>
        <taxon>Amphisphaeriales</taxon>
        <taxon>Apiosporaceae</taxon>
        <taxon>Apiospora</taxon>
    </lineage>
</organism>
<name>A0ABR1S3Y6_9PEZI</name>